<dbReference type="EMBL" id="CP020371">
    <property type="protein sequence ID" value="AUB85129.1"/>
    <property type="molecule type" value="Genomic_DNA"/>
</dbReference>
<dbReference type="KEGG" id="tsy:THSYN_29845"/>
<reference evidence="1 2" key="1">
    <citation type="submission" date="2017-03" db="EMBL/GenBank/DDBJ databases">
        <title>Complete genome sequence of Candidatus 'Thiodictyon syntrophicum' sp. nov. strain Cad16T, a photolithoautotroph purple sulfur bacterium isolated from an alpine meromictic lake.</title>
        <authorList>
            <person name="Luedin S.M."/>
            <person name="Pothier J.F."/>
            <person name="Danza F."/>
            <person name="Storelli N."/>
            <person name="Wittwer M."/>
            <person name="Tonolla M."/>
        </authorList>
    </citation>
    <scope>NUCLEOTIDE SEQUENCE [LARGE SCALE GENOMIC DNA]</scope>
    <source>
        <strain evidence="1 2">Cad16T</strain>
        <plasmid evidence="2">Plasmid pts417</plasmid>
    </source>
</reference>
<dbReference type="PANTHER" id="PTHR39550">
    <property type="entry name" value="SLL0658 PROTEIN"/>
    <property type="match status" value="1"/>
</dbReference>
<organism evidence="1 2">
    <name type="scientific">Candidatus Thiodictyon syntrophicum</name>
    <dbReference type="NCBI Taxonomy" id="1166950"/>
    <lineage>
        <taxon>Bacteria</taxon>
        <taxon>Pseudomonadati</taxon>
        <taxon>Pseudomonadota</taxon>
        <taxon>Gammaproteobacteria</taxon>
        <taxon>Chromatiales</taxon>
        <taxon>Chromatiaceae</taxon>
        <taxon>Thiodictyon</taxon>
    </lineage>
</organism>
<dbReference type="InterPro" id="IPR021799">
    <property type="entry name" value="PIN-like_prokaryotic"/>
</dbReference>
<accession>A0A2K8UI17</accession>
<dbReference type="AlphaFoldDB" id="A0A2K8UI17"/>
<name>A0A2K8UI17_9GAMM</name>
<keyword evidence="1" id="KW-0614">Plasmid</keyword>
<evidence type="ECO:0000313" key="2">
    <source>
        <dbReference type="Proteomes" id="UP000232638"/>
    </source>
</evidence>
<keyword evidence="2" id="KW-1185">Reference proteome</keyword>
<protein>
    <recommendedName>
        <fullName evidence="3">DUF3368 domain-containing protein</fullName>
    </recommendedName>
</protein>
<geneLocation type="plasmid" evidence="2">
    <name>pts417</name>
</geneLocation>
<proteinExistence type="predicted"/>
<gene>
    <name evidence="1" type="ORF">THSYN_29845</name>
</gene>
<dbReference type="Proteomes" id="UP000232638">
    <property type="component" value="Plasmid pTs417"/>
</dbReference>
<evidence type="ECO:0000313" key="1">
    <source>
        <dbReference type="EMBL" id="AUB85129.1"/>
    </source>
</evidence>
<dbReference type="RefSeq" id="WP_100922780.1">
    <property type="nucleotide sequence ID" value="NZ_CP020371.1"/>
</dbReference>
<sequence length="171" mass="17895">MNQVVVADAGPLIALARIDRLSLLASLYESVQVPETVLVELCVDSGRPGARVLSAALARGVIQPQALAPGAEAELARLCLSLDAGEASAILLAEQTDCRFLLIDERRGRDVARRRGLPVVGLAGVLLAAKRSGLLESVGPLLADLSHQGYRLADALVAEVLRLAGEADRSS</sequence>
<evidence type="ECO:0008006" key="3">
    <source>
        <dbReference type="Google" id="ProtNLM"/>
    </source>
</evidence>
<dbReference type="OrthoDB" id="5770026at2"/>
<dbReference type="Pfam" id="PF11848">
    <property type="entry name" value="DUF3368"/>
    <property type="match status" value="1"/>
</dbReference>
<dbReference type="PANTHER" id="PTHR39550:SF1">
    <property type="entry name" value="SLL0658 PROTEIN"/>
    <property type="match status" value="1"/>
</dbReference>